<evidence type="ECO:0000313" key="2">
    <source>
        <dbReference type="Proteomes" id="UP000679575"/>
    </source>
</evidence>
<dbReference type="EMBL" id="CP073587">
    <property type="protein sequence ID" value="QUN06568.1"/>
    <property type="molecule type" value="Genomic_DNA"/>
</dbReference>
<proteinExistence type="predicted"/>
<keyword evidence="2" id="KW-1185">Reference proteome</keyword>
<gene>
    <name evidence="1" type="ORF">KDN34_03675</name>
</gene>
<name>A0ABX7YUX8_9GAMM</name>
<dbReference type="RefSeq" id="WP_212595582.1">
    <property type="nucleotide sequence ID" value="NZ_CP073587.1"/>
</dbReference>
<dbReference type="Proteomes" id="UP000679575">
    <property type="component" value="Chromosome"/>
</dbReference>
<reference evidence="1 2" key="1">
    <citation type="submission" date="2021-04" db="EMBL/GenBank/DDBJ databases">
        <title>Novel species identification of genus Shewanella.</title>
        <authorList>
            <person name="Liu G."/>
        </authorList>
    </citation>
    <scope>NUCLEOTIDE SEQUENCE [LARGE SCALE GENOMIC DNA]</scope>
    <source>
        <strain evidence="1 2">FJAT-54481</strain>
    </source>
</reference>
<accession>A0ABX7YUX8</accession>
<protein>
    <submittedName>
        <fullName evidence="1">Uncharacterized protein</fullName>
    </submittedName>
</protein>
<sequence>MRYTLLLLIFWPCLVHAGQVIVKSDVSPEEIFAIRDELKQQHEWQEFLRNQQQIQLIQTLPLGCRSFHTPYVHYRCNGFSYRAYQFRGRQGYIGVPTPTPSGAR</sequence>
<evidence type="ECO:0000313" key="1">
    <source>
        <dbReference type="EMBL" id="QUN06568.1"/>
    </source>
</evidence>
<organism evidence="1 2">
    <name type="scientific">Shewanella yunxiaonensis</name>
    <dbReference type="NCBI Taxonomy" id="2829809"/>
    <lineage>
        <taxon>Bacteria</taxon>
        <taxon>Pseudomonadati</taxon>
        <taxon>Pseudomonadota</taxon>
        <taxon>Gammaproteobacteria</taxon>
        <taxon>Alteromonadales</taxon>
        <taxon>Shewanellaceae</taxon>
        <taxon>Shewanella</taxon>
    </lineage>
</organism>